<dbReference type="PROSITE" id="PS50835">
    <property type="entry name" value="IG_LIKE"/>
    <property type="match status" value="1"/>
</dbReference>
<keyword evidence="3" id="KW-1133">Transmembrane helix</keyword>
<dbReference type="Pfam" id="PF07686">
    <property type="entry name" value="V-set"/>
    <property type="match status" value="1"/>
</dbReference>
<dbReference type="OMA" id="NLNHDYM"/>
<dbReference type="GeneTree" id="ENSGT00940000162509"/>
<dbReference type="InterPro" id="IPR036179">
    <property type="entry name" value="Ig-like_dom_sf"/>
</dbReference>
<proteinExistence type="predicted"/>
<dbReference type="InterPro" id="IPR013783">
    <property type="entry name" value="Ig-like_fold"/>
</dbReference>
<dbReference type="Ensembl" id="ENSMODT00000082872.1">
    <property type="protein sequence ID" value="ENSMODP00000049932.1"/>
    <property type="gene ID" value="ENSMODG00000043137.1"/>
</dbReference>
<dbReference type="GO" id="GO:0005886">
    <property type="term" value="C:plasma membrane"/>
    <property type="evidence" value="ECO:0000318"/>
    <property type="project" value="GO_Central"/>
</dbReference>
<dbReference type="PANTHER" id="PTHR23268:SF92">
    <property type="entry name" value="T CELL RECEPTOR BETA VARIABLE 3-1"/>
    <property type="match status" value="1"/>
</dbReference>
<reference evidence="5 6" key="1">
    <citation type="journal article" date="2007" name="Nature">
        <title>Genome of the marsupial Monodelphis domestica reveals innovation in non-coding sequences.</title>
        <authorList>
            <person name="Mikkelsen T.S."/>
            <person name="Wakefield M.J."/>
            <person name="Aken B."/>
            <person name="Amemiya C.T."/>
            <person name="Chang J.L."/>
            <person name="Duke S."/>
            <person name="Garber M."/>
            <person name="Gentles A.J."/>
            <person name="Goodstadt L."/>
            <person name="Heger A."/>
            <person name="Jurka J."/>
            <person name="Kamal M."/>
            <person name="Mauceli E."/>
            <person name="Searle S.M."/>
            <person name="Sharpe T."/>
            <person name="Baker M.L."/>
            <person name="Batzer M.A."/>
            <person name="Benos P.V."/>
            <person name="Belov K."/>
            <person name="Clamp M."/>
            <person name="Cook A."/>
            <person name="Cuff J."/>
            <person name="Das R."/>
            <person name="Davidow L."/>
            <person name="Deakin J.E."/>
            <person name="Fazzari M.J."/>
            <person name="Glass J.L."/>
            <person name="Grabherr M."/>
            <person name="Greally J.M."/>
            <person name="Gu W."/>
            <person name="Hore T.A."/>
            <person name="Huttley G.A."/>
            <person name="Kleber M."/>
            <person name="Jirtle R.L."/>
            <person name="Koina E."/>
            <person name="Lee J.T."/>
            <person name="Mahony S."/>
            <person name="Marra M.A."/>
            <person name="Miller R.D."/>
            <person name="Nicholls R.D."/>
            <person name="Oda M."/>
            <person name="Papenfuss A.T."/>
            <person name="Parra Z.E."/>
            <person name="Pollock D.D."/>
            <person name="Ray D.A."/>
            <person name="Schein J.E."/>
            <person name="Speed T.P."/>
            <person name="Thompson K."/>
            <person name="VandeBerg J.L."/>
            <person name="Wade C.M."/>
            <person name="Walker J.A."/>
            <person name="Waters P.D."/>
            <person name="Webber C."/>
            <person name="Weidman J.R."/>
            <person name="Xie X."/>
            <person name="Zody M.C."/>
            <person name="Baldwin J."/>
            <person name="Abdouelleil A."/>
            <person name="Abdulkadir J."/>
            <person name="Abebe A."/>
            <person name="Abera B."/>
            <person name="Abreu J."/>
            <person name="Acer S.C."/>
            <person name="Aftuck L."/>
            <person name="Alexander A."/>
            <person name="An P."/>
            <person name="Anderson E."/>
            <person name="Anderson S."/>
            <person name="Arachi H."/>
            <person name="Azer M."/>
            <person name="Bachantsang P."/>
            <person name="Barry A."/>
            <person name="Bayul T."/>
            <person name="Berlin A."/>
            <person name="Bessette D."/>
            <person name="Bloom T."/>
            <person name="Bloom T."/>
            <person name="Boguslavskiy L."/>
            <person name="Bonnet C."/>
            <person name="Boukhgalter B."/>
            <person name="Bourzgui I."/>
            <person name="Brown A."/>
            <person name="Cahill P."/>
            <person name="Channer S."/>
            <person name="Cheshatsang Y."/>
            <person name="Chuda L."/>
            <person name="Citroen M."/>
            <person name="Collymore A."/>
            <person name="Cooke P."/>
            <person name="Costello M."/>
            <person name="D'Aco K."/>
            <person name="Daza R."/>
            <person name="De Haan G."/>
            <person name="DeGray S."/>
            <person name="DeMaso C."/>
            <person name="Dhargay N."/>
            <person name="Dooley K."/>
            <person name="Dooley E."/>
            <person name="Doricent M."/>
            <person name="Dorje P."/>
            <person name="Dorjee K."/>
            <person name="Dupes A."/>
            <person name="Elong R."/>
            <person name="Falk J."/>
            <person name="Farina A."/>
            <person name="Faro S."/>
            <person name="Ferguson D."/>
            <person name="Fisher S."/>
            <person name="Foley C.D."/>
            <person name="Franke A."/>
            <person name="Friedrich D."/>
            <person name="Gadbois L."/>
            <person name="Gearin G."/>
            <person name="Gearin C.R."/>
            <person name="Giannoukos G."/>
            <person name="Goode T."/>
            <person name="Graham J."/>
            <person name="Grandbois E."/>
            <person name="Grewal S."/>
            <person name="Gyaltsen K."/>
            <person name="Hafez N."/>
            <person name="Hagos B."/>
            <person name="Hall J."/>
            <person name="Henson C."/>
            <person name="Hollinger A."/>
            <person name="Honan T."/>
            <person name="Huard M.D."/>
            <person name="Hughes L."/>
            <person name="Hurhula B."/>
            <person name="Husby M.E."/>
            <person name="Kamat A."/>
            <person name="Kanga B."/>
            <person name="Kashin S."/>
            <person name="Khazanovich D."/>
            <person name="Kisner P."/>
            <person name="Lance K."/>
            <person name="Lara M."/>
            <person name="Lee W."/>
            <person name="Lennon N."/>
            <person name="Letendre F."/>
            <person name="LeVine R."/>
            <person name="Lipovsky A."/>
            <person name="Liu X."/>
            <person name="Liu J."/>
            <person name="Liu S."/>
            <person name="Lokyitsang T."/>
            <person name="Lokyitsang Y."/>
            <person name="Lubonja R."/>
            <person name="Lui A."/>
            <person name="MacDonald P."/>
            <person name="Magnisalis V."/>
            <person name="Maru K."/>
            <person name="Matthews C."/>
            <person name="McCusker W."/>
            <person name="McDonough S."/>
            <person name="Mehta T."/>
            <person name="Meldrim J."/>
            <person name="Meneus L."/>
            <person name="Mihai O."/>
            <person name="Mihalev A."/>
            <person name="Mihova T."/>
            <person name="Mittelman R."/>
            <person name="Mlenga V."/>
            <person name="Montmayeur A."/>
            <person name="Mulrain L."/>
            <person name="Navidi A."/>
            <person name="Naylor J."/>
            <person name="Negash T."/>
            <person name="Nguyen T."/>
            <person name="Nguyen N."/>
            <person name="Nicol R."/>
            <person name="Norbu C."/>
            <person name="Norbu N."/>
            <person name="Novod N."/>
            <person name="O'Neill B."/>
            <person name="Osman S."/>
            <person name="Markiewicz E."/>
            <person name="Oyono O.L."/>
            <person name="Patti C."/>
            <person name="Phunkhang P."/>
            <person name="Pierre F."/>
            <person name="Priest M."/>
            <person name="Raghuraman S."/>
            <person name="Rege F."/>
            <person name="Reyes R."/>
            <person name="Rise C."/>
            <person name="Rogov P."/>
            <person name="Ross K."/>
            <person name="Ryan E."/>
            <person name="Settipalli S."/>
            <person name="Shea T."/>
            <person name="Sherpa N."/>
            <person name="Shi L."/>
            <person name="Shih D."/>
            <person name="Sparrow T."/>
            <person name="Spaulding J."/>
            <person name="Stalker J."/>
            <person name="Stange-Thomann N."/>
            <person name="Stavropoulos S."/>
            <person name="Stone C."/>
            <person name="Strader C."/>
            <person name="Tesfaye S."/>
            <person name="Thomson T."/>
            <person name="Thoulutsang Y."/>
            <person name="Thoulutsang D."/>
            <person name="Topham K."/>
            <person name="Topping I."/>
            <person name="Tsamla T."/>
            <person name="Vassiliev H."/>
            <person name="Vo A."/>
            <person name="Wangchuk T."/>
            <person name="Wangdi T."/>
            <person name="Weiand M."/>
            <person name="Wilkinson J."/>
            <person name="Wilson A."/>
            <person name="Yadav S."/>
            <person name="Young G."/>
            <person name="Yu Q."/>
            <person name="Zembek L."/>
            <person name="Zhong D."/>
            <person name="Zimmer A."/>
            <person name="Zwirko Z."/>
            <person name="Jaffe D.B."/>
            <person name="Alvarez P."/>
            <person name="Brockman W."/>
            <person name="Butler J."/>
            <person name="Chin C."/>
            <person name="Gnerre S."/>
            <person name="MacCallum I."/>
            <person name="Graves J.A."/>
            <person name="Ponting C.P."/>
            <person name="Breen M."/>
            <person name="Samollow P.B."/>
            <person name="Lander E.S."/>
            <person name="Lindblad-Toh K."/>
        </authorList>
    </citation>
    <scope>NUCLEOTIDE SEQUENCE [LARGE SCALE GENOMIC DNA]</scope>
</reference>
<dbReference type="Gene3D" id="2.60.40.10">
    <property type="entry name" value="Immunoglobulins"/>
    <property type="match status" value="1"/>
</dbReference>
<dbReference type="GO" id="GO:0007166">
    <property type="term" value="P:cell surface receptor signaling pathway"/>
    <property type="evidence" value="ECO:0000318"/>
    <property type="project" value="GO_Central"/>
</dbReference>
<dbReference type="Bgee" id="ENSMODG00000043137">
    <property type="expression patterns" value="Expressed in blood and 4 other cell types or tissues"/>
</dbReference>
<organism evidence="5 6">
    <name type="scientific">Monodelphis domestica</name>
    <name type="common">Gray short-tailed opossum</name>
    <dbReference type="NCBI Taxonomy" id="13616"/>
    <lineage>
        <taxon>Eukaryota</taxon>
        <taxon>Metazoa</taxon>
        <taxon>Chordata</taxon>
        <taxon>Craniata</taxon>
        <taxon>Vertebrata</taxon>
        <taxon>Euteleostomi</taxon>
        <taxon>Mammalia</taxon>
        <taxon>Metatheria</taxon>
        <taxon>Didelphimorphia</taxon>
        <taxon>Didelphidae</taxon>
        <taxon>Monodelphis</taxon>
    </lineage>
</organism>
<keyword evidence="1" id="KW-0732">Signal</keyword>
<name>A0A5F8GR79_MONDO</name>
<evidence type="ECO:0000259" key="4">
    <source>
        <dbReference type="PROSITE" id="PS50835"/>
    </source>
</evidence>
<protein>
    <recommendedName>
        <fullName evidence="4">Ig-like domain-containing protein</fullName>
    </recommendedName>
</protein>
<evidence type="ECO:0000313" key="5">
    <source>
        <dbReference type="Ensembl" id="ENSMODP00000049932.1"/>
    </source>
</evidence>
<evidence type="ECO:0000313" key="6">
    <source>
        <dbReference type="Proteomes" id="UP000002280"/>
    </source>
</evidence>
<dbReference type="SMART" id="SM00406">
    <property type="entry name" value="IGv"/>
    <property type="match status" value="1"/>
</dbReference>
<reference evidence="5" key="2">
    <citation type="submission" date="2025-08" db="UniProtKB">
        <authorList>
            <consortium name="Ensembl"/>
        </authorList>
    </citation>
    <scope>IDENTIFICATION</scope>
</reference>
<keyword evidence="6" id="KW-1185">Reference proteome</keyword>
<reference evidence="5" key="3">
    <citation type="submission" date="2025-09" db="UniProtKB">
        <authorList>
            <consortium name="Ensembl"/>
        </authorList>
    </citation>
    <scope>IDENTIFICATION</scope>
</reference>
<keyword evidence="3" id="KW-0472">Membrane</keyword>
<dbReference type="InterPro" id="IPR050413">
    <property type="entry name" value="TCR_beta_variable"/>
</dbReference>
<dbReference type="AlphaFoldDB" id="A0A5F8GR79"/>
<dbReference type="PANTHER" id="PTHR23268">
    <property type="entry name" value="T-CELL RECEPTOR BETA CHAIN"/>
    <property type="match status" value="1"/>
</dbReference>
<dbReference type="SMART" id="SM00409">
    <property type="entry name" value="IG"/>
    <property type="match status" value="1"/>
</dbReference>
<dbReference type="InterPro" id="IPR003599">
    <property type="entry name" value="Ig_sub"/>
</dbReference>
<evidence type="ECO:0000256" key="1">
    <source>
        <dbReference type="ARBA" id="ARBA00022729"/>
    </source>
</evidence>
<accession>A0A5F8GR79</accession>
<feature type="transmembrane region" description="Helical" evidence="3">
    <location>
        <begin position="12"/>
        <end position="29"/>
    </location>
</feature>
<dbReference type="InterPro" id="IPR013106">
    <property type="entry name" value="Ig_V-set"/>
</dbReference>
<dbReference type="InParanoid" id="A0A5F8GR79"/>
<dbReference type="InterPro" id="IPR007110">
    <property type="entry name" value="Ig-like_dom"/>
</dbReference>
<evidence type="ECO:0000256" key="3">
    <source>
        <dbReference type="SAM" id="Phobius"/>
    </source>
</evidence>
<dbReference type="SUPFAM" id="SSF48726">
    <property type="entry name" value="Immunoglobulin"/>
    <property type="match status" value="1"/>
</dbReference>
<sequence>MSKLIPRPVLFPVFSMLCHIFFPPCYVLIKEKGQEAKLRCKQNLNHDYMYWYRQDDQQSLETMFIYNSRNLFGNFTNSSRFRPESPDKVHLNLQIESVQPKDTATYFCASSDTVLQSLPFSVHKPPPRQSTGNSRR</sequence>
<keyword evidence="3" id="KW-0812">Transmembrane</keyword>
<keyword evidence="2" id="KW-0391">Immunity</keyword>
<evidence type="ECO:0000256" key="2">
    <source>
        <dbReference type="ARBA" id="ARBA00022859"/>
    </source>
</evidence>
<dbReference type="GO" id="GO:0002376">
    <property type="term" value="P:immune system process"/>
    <property type="evidence" value="ECO:0007669"/>
    <property type="project" value="UniProtKB-KW"/>
</dbReference>
<dbReference type="Proteomes" id="UP000002280">
    <property type="component" value="Chromosome 8"/>
</dbReference>
<feature type="domain" description="Ig-like" evidence="4">
    <location>
        <begin position="23"/>
        <end position="121"/>
    </location>
</feature>